<organism evidence="1">
    <name type="scientific">Siphoviridae sp. ctu1o13</name>
    <dbReference type="NCBI Taxonomy" id="2825711"/>
    <lineage>
        <taxon>Viruses</taxon>
        <taxon>Duplodnaviria</taxon>
        <taxon>Heunggongvirae</taxon>
        <taxon>Uroviricota</taxon>
        <taxon>Caudoviricetes</taxon>
    </lineage>
</organism>
<evidence type="ECO:0000313" key="1">
    <source>
        <dbReference type="EMBL" id="DAF99728.1"/>
    </source>
</evidence>
<name>A0A8S5UZ06_9CAUD</name>
<sequence length="103" mass="11472">MKVIKYQLCTEVNHGTEDKPDIQQVFSAVTLGWSEANEQIAKAEAYNGEYTIEDDGEPEPVIPPTNDELAAENKLLKQQVSALTEQQSFYEDCIAEMASVVYA</sequence>
<proteinExistence type="predicted"/>
<reference evidence="1" key="1">
    <citation type="journal article" date="2021" name="Proc. Natl. Acad. Sci. U.S.A.">
        <title>A Catalog of Tens of Thousands of Viruses from Human Metagenomes Reveals Hidden Associations with Chronic Diseases.</title>
        <authorList>
            <person name="Tisza M.J."/>
            <person name="Buck C.B."/>
        </authorList>
    </citation>
    <scope>NUCLEOTIDE SEQUENCE</scope>
    <source>
        <strain evidence="1">Ctu1o13</strain>
    </source>
</reference>
<dbReference type="EMBL" id="BK016170">
    <property type="protein sequence ID" value="DAF99728.1"/>
    <property type="molecule type" value="Genomic_DNA"/>
</dbReference>
<protein>
    <submittedName>
        <fullName evidence="1">Uncharacterized protein</fullName>
    </submittedName>
</protein>
<accession>A0A8S5UZ06</accession>